<protein>
    <recommendedName>
        <fullName evidence="3">Secreted protein</fullName>
    </recommendedName>
</protein>
<proteinExistence type="predicted"/>
<gene>
    <name evidence="2" type="ORF">JMJ87_17065</name>
</gene>
<feature type="chain" id="PRO_5034803727" description="Secreted protein" evidence="1">
    <location>
        <begin position="27"/>
        <end position="68"/>
    </location>
</feature>
<reference evidence="2" key="1">
    <citation type="submission" date="2021-07" db="EMBL/GenBank/DDBJ databases">
        <title>Whole-Genome Sequences of non-enterica strains of Salmonella enterica isolated from poultry houses.</title>
        <authorList>
            <person name="Lamas A."/>
            <person name="Regal P."/>
            <person name="Miranda J.M."/>
            <person name="Vazquez B."/>
            <person name="Cepeda A."/>
            <person name="Franco C.M."/>
        </authorList>
    </citation>
    <scope>NUCLEOTIDE SEQUENCE</scope>
    <source>
        <strain evidence="2">LHICA_E3</strain>
    </source>
</reference>
<evidence type="ECO:0008006" key="3">
    <source>
        <dbReference type="Google" id="ProtNLM"/>
    </source>
</evidence>
<organism evidence="2">
    <name type="scientific">Salmonella enterica</name>
    <name type="common">Salmonella choleraesuis</name>
    <dbReference type="NCBI Taxonomy" id="28901"/>
    <lineage>
        <taxon>Bacteria</taxon>
        <taxon>Pseudomonadati</taxon>
        <taxon>Pseudomonadota</taxon>
        <taxon>Gammaproteobacteria</taxon>
        <taxon>Enterobacterales</taxon>
        <taxon>Enterobacteriaceae</taxon>
        <taxon>Salmonella</taxon>
    </lineage>
</organism>
<sequence>MKRFKEMFFIGIFTLIAAGFSVSVMADAKPPEHTPAAHIHQGVHWCTIVGPDEEELPPPLGGKWPWCT</sequence>
<accession>A0A8F7U6B2</accession>
<keyword evidence="1" id="KW-0732">Signal</keyword>
<evidence type="ECO:0000313" key="2">
    <source>
        <dbReference type="EMBL" id="QXX10423.1"/>
    </source>
</evidence>
<evidence type="ECO:0000256" key="1">
    <source>
        <dbReference type="SAM" id="SignalP"/>
    </source>
</evidence>
<dbReference type="EMBL" id="CP079839">
    <property type="protein sequence ID" value="QXX10423.1"/>
    <property type="molecule type" value="Genomic_DNA"/>
</dbReference>
<name>A0A8F7U6B2_SALER</name>
<dbReference type="AlphaFoldDB" id="A0A8F7U6B2"/>
<dbReference type="RefSeq" id="WP_079974535.1">
    <property type="nucleotide sequence ID" value="NZ_CP053585.1"/>
</dbReference>
<feature type="signal peptide" evidence="1">
    <location>
        <begin position="1"/>
        <end position="26"/>
    </location>
</feature>